<organism evidence="3 4">
    <name type="scientific">Sphaerobacter thermophilus (strain ATCC 49802 / DSM 20745 / KCCM 41009 / NCIMB 13125 / S 6022)</name>
    <dbReference type="NCBI Taxonomy" id="479434"/>
    <lineage>
        <taxon>Bacteria</taxon>
        <taxon>Pseudomonadati</taxon>
        <taxon>Thermomicrobiota</taxon>
        <taxon>Thermomicrobia</taxon>
        <taxon>Sphaerobacterales</taxon>
        <taxon>Sphaerobacterineae</taxon>
        <taxon>Sphaerobacteraceae</taxon>
        <taxon>Sphaerobacter</taxon>
    </lineage>
</organism>
<dbReference type="SUPFAM" id="SSF55961">
    <property type="entry name" value="Bet v1-like"/>
    <property type="match status" value="1"/>
</dbReference>
<dbReference type="EMBL" id="CP001824">
    <property type="protein sequence ID" value="ACZ40094.1"/>
    <property type="molecule type" value="Genomic_DNA"/>
</dbReference>
<dbReference type="RefSeq" id="WP_012873132.1">
    <property type="nucleotide sequence ID" value="NC_013524.1"/>
</dbReference>
<dbReference type="AlphaFoldDB" id="D1C8F1"/>
<accession>D1C8F1</accession>
<comment type="similarity">
    <text evidence="1">Belongs to the ribosome association toxin RatA family.</text>
</comment>
<dbReference type="Proteomes" id="UP000002027">
    <property type="component" value="Chromosome 2"/>
</dbReference>
<gene>
    <name evidence="3" type="ordered locus">Sthe_2680</name>
</gene>
<dbReference type="Gene3D" id="3.30.530.20">
    <property type="match status" value="1"/>
</dbReference>
<proteinExistence type="inferred from homology"/>
<dbReference type="KEGG" id="sti:Sthe_2680"/>
<dbReference type="eggNOG" id="COG5637">
    <property type="taxonomic scope" value="Bacteria"/>
</dbReference>
<dbReference type="InterPro" id="IPR023393">
    <property type="entry name" value="START-like_dom_sf"/>
</dbReference>
<evidence type="ECO:0000313" key="4">
    <source>
        <dbReference type="Proteomes" id="UP000002027"/>
    </source>
</evidence>
<reference evidence="4" key="1">
    <citation type="submission" date="2009-11" db="EMBL/GenBank/DDBJ databases">
        <title>The complete chromosome 2 of Sphaerobacter thermophilus DSM 20745.</title>
        <authorList>
            <person name="Lucas S."/>
            <person name="Copeland A."/>
            <person name="Lapidus A."/>
            <person name="Glavina del Rio T."/>
            <person name="Dalin E."/>
            <person name="Tice H."/>
            <person name="Bruce D."/>
            <person name="Goodwin L."/>
            <person name="Pitluck S."/>
            <person name="Kyrpides N."/>
            <person name="Mavromatis K."/>
            <person name="Ivanova N."/>
            <person name="Mikhailova N."/>
            <person name="LaButti K.M."/>
            <person name="Clum A."/>
            <person name="Sun H.I."/>
            <person name="Brettin T."/>
            <person name="Detter J.C."/>
            <person name="Han C."/>
            <person name="Larimer F."/>
            <person name="Land M."/>
            <person name="Hauser L."/>
            <person name="Markowitz V."/>
            <person name="Cheng J.F."/>
            <person name="Hugenholtz P."/>
            <person name="Woyke T."/>
            <person name="Wu D."/>
            <person name="Steenblock K."/>
            <person name="Schneider S."/>
            <person name="Pukall R."/>
            <person name="Goeker M."/>
            <person name="Klenk H.P."/>
            <person name="Eisen J.A."/>
        </authorList>
    </citation>
    <scope>NUCLEOTIDE SEQUENCE [LARGE SCALE GENOMIC DNA]</scope>
    <source>
        <strain evidence="4">ATCC 49802 / DSM 20745 / S 6022</strain>
    </source>
</reference>
<dbReference type="PANTHER" id="PTHR33824:SF7">
    <property type="entry name" value="POLYKETIDE CYCLASE_DEHYDRASE AND LIPID TRANSPORT SUPERFAMILY PROTEIN"/>
    <property type="match status" value="1"/>
</dbReference>
<name>D1C8F1_SPHTD</name>
<keyword evidence="4" id="KW-1185">Reference proteome</keyword>
<dbReference type="OrthoDB" id="9798838at2"/>
<dbReference type="InterPro" id="IPR005031">
    <property type="entry name" value="COQ10_START"/>
</dbReference>
<dbReference type="InParanoid" id="D1C8F1"/>
<dbReference type="HOGENOM" id="CLU_079860_3_1_0"/>
<dbReference type="STRING" id="479434.Sthe_2680"/>
<sequence length="157" mass="18229">MATVTKSIEVNVPVRAAYNQWTQFEEFPRFMEGVKEVRQIDDQHLQWRAEIGGTEQEWQARIVEQVPDQRIAWHSVAGDENAGVVTFHYIDEDTTRVTLQMGYEPEGLKERLGDALGFMERKVQGDLERFKDFIERRGRETGGWRGTIDEHPHADPT</sequence>
<protein>
    <submittedName>
        <fullName evidence="3">Cyclase/dehydrase</fullName>
    </submittedName>
</protein>
<dbReference type="InterPro" id="IPR047137">
    <property type="entry name" value="ORF3"/>
</dbReference>
<evidence type="ECO:0000313" key="3">
    <source>
        <dbReference type="EMBL" id="ACZ40094.1"/>
    </source>
</evidence>
<feature type="domain" description="Coenzyme Q-binding protein COQ10 START" evidence="2">
    <location>
        <begin position="10"/>
        <end position="129"/>
    </location>
</feature>
<evidence type="ECO:0000256" key="1">
    <source>
        <dbReference type="ARBA" id="ARBA00008918"/>
    </source>
</evidence>
<dbReference type="CDD" id="cd07817">
    <property type="entry name" value="SRPBCC_8"/>
    <property type="match status" value="1"/>
</dbReference>
<evidence type="ECO:0000259" key="2">
    <source>
        <dbReference type="Pfam" id="PF03364"/>
    </source>
</evidence>
<dbReference type="Pfam" id="PF03364">
    <property type="entry name" value="Polyketide_cyc"/>
    <property type="match status" value="1"/>
</dbReference>
<dbReference type="PANTHER" id="PTHR33824">
    <property type="entry name" value="POLYKETIDE CYCLASE/DEHYDRASE AND LIPID TRANSPORT SUPERFAMILY PROTEIN"/>
    <property type="match status" value="1"/>
</dbReference>
<reference evidence="3 4" key="2">
    <citation type="journal article" date="2010" name="Stand. Genomic Sci.">
        <title>Complete genome sequence of Desulfohalobium retbaense type strain (HR(100)).</title>
        <authorList>
            <person name="Spring S."/>
            <person name="Nolan M."/>
            <person name="Lapidus A."/>
            <person name="Glavina Del Rio T."/>
            <person name="Copeland A."/>
            <person name="Tice H."/>
            <person name="Cheng J.F."/>
            <person name="Lucas S."/>
            <person name="Land M."/>
            <person name="Chen F."/>
            <person name="Bruce D."/>
            <person name="Goodwin L."/>
            <person name="Pitluck S."/>
            <person name="Ivanova N."/>
            <person name="Mavromatis K."/>
            <person name="Mikhailova N."/>
            <person name="Pati A."/>
            <person name="Chen A."/>
            <person name="Palaniappan K."/>
            <person name="Hauser L."/>
            <person name="Chang Y.J."/>
            <person name="Jeffries C.D."/>
            <person name="Munk C."/>
            <person name="Kiss H."/>
            <person name="Chain P."/>
            <person name="Han C."/>
            <person name="Brettin T."/>
            <person name="Detter J.C."/>
            <person name="Schuler E."/>
            <person name="Goker M."/>
            <person name="Rohde M."/>
            <person name="Bristow J."/>
            <person name="Eisen J.A."/>
            <person name="Markowitz V."/>
            <person name="Hugenholtz P."/>
            <person name="Kyrpides N.C."/>
            <person name="Klenk H.P."/>
        </authorList>
    </citation>
    <scope>NUCLEOTIDE SEQUENCE [LARGE SCALE GENOMIC DNA]</scope>
    <source>
        <strain evidence="4">ATCC 49802 / DSM 20745 / S 6022</strain>
    </source>
</reference>